<organism evidence="7 8">
    <name type="scientific">Magnusiomyces paraingens</name>
    <dbReference type="NCBI Taxonomy" id="2606893"/>
    <lineage>
        <taxon>Eukaryota</taxon>
        <taxon>Fungi</taxon>
        <taxon>Dikarya</taxon>
        <taxon>Ascomycota</taxon>
        <taxon>Saccharomycotina</taxon>
        <taxon>Dipodascomycetes</taxon>
        <taxon>Dipodascales</taxon>
        <taxon>Dipodascaceae</taxon>
        <taxon>Magnusiomyces</taxon>
    </lineage>
</organism>
<dbReference type="Pfam" id="PF00281">
    <property type="entry name" value="Ribosomal_L5"/>
    <property type="match status" value="1"/>
</dbReference>
<dbReference type="Proteomes" id="UP000398389">
    <property type="component" value="Unassembled WGS sequence"/>
</dbReference>
<evidence type="ECO:0000313" key="8">
    <source>
        <dbReference type="Proteomes" id="UP000398389"/>
    </source>
</evidence>
<dbReference type="InterPro" id="IPR031309">
    <property type="entry name" value="Ribosomal_uL5_C"/>
</dbReference>
<dbReference type="SUPFAM" id="SSF55282">
    <property type="entry name" value="RL5-like"/>
    <property type="match status" value="1"/>
</dbReference>
<dbReference type="GO" id="GO:0003735">
    <property type="term" value="F:structural constituent of ribosome"/>
    <property type="evidence" value="ECO:0007669"/>
    <property type="project" value="InterPro"/>
</dbReference>
<dbReference type="FunFam" id="3.30.1440.10:FF:000001">
    <property type="entry name" value="50S ribosomal protein L5"/>
    <property type="match status" value="1"/>
</dbReference>
<evidence type="ECO:0000256" key="3">
    <source>
        <dbReference type="ARBA" id="ARBA00023274"/>
    </source>
</evidence>
<feature type="domain" description="Large ribosomal subunit protein uL5 C-terminal" evidence="6">
    <location>
        <begin position="204"/>
        <end position="300"/>
    </location>
</feature>
<name>A0A5E8BD11_9ASCO</name>
<dbReference type="GO" id="GO:0006412">
    <property type="term" value="P:translation"/>
    <property type="evidence" value="ECO:0007669"/>
    <property type="project" value="InterPro"/>
</dbReference>
<keyword evidence="2" id="KW-0689">Ribosomal protein</keyword>
<dbReference type="Pfam" id="PF00673">
    <property type="entry name" value="Ribosomal_L5_C"/>
    <property type="match status" value="1"/>
</dbReference>
<dbReference type="RefSeq" id="XP_031852906.1">
    <property type="nucleotide sequence ID" value="XM_031997015.1"/>
</dbReference>
<dbReference type="AlphaFoldDB" id="A0A5E8BD11"/>
<dbReference type="InterPro" id="IPR022803">
    <property type="entry name" value="Ribosomal_uL5_dom_sf"/>
</dbReference>
<dbReference type="OrthoDB" id="539541at2759"/>
<proteinExistence type="inferred from homology"/>
<comment type="similarity">
    <text evidence="1">Belongs to the universal ribosomal protein uL5 family.</text>
</comment>
<keyword evidence="8" id="KW-1185">Reference proteome</keyword>
<dbReference type="EMBL" id="CABVLU010000002">
    <property type="protein sequence ID" value="VVT49492.1"/>
    <property type="molecule type" value="Genomic_DNA"/>
</dbReference>
<evidence type="ECO:0000256" key="4">
    <source>
        <dbReference type="ARBA" id="ARBA00040368"/>
    </source>
</evidence>
<evidence type="ECO:0000259" key="5">
    <source>
        <dbReference type="Pfam" id="PF00281"/>
    </source>
</evidence>
<dbReference type="Gene3D" id="3.30.1440.10">
    <property type="match status" value="1"/>
</dbReference>
<feature type="domain" description="Large ribosomal subunit protein uL5 N-terminal" evidence="5">
    <location>
        <begin position="146"/>
        <end position="199"/>
    </location>
</feature>
<protein>
    <recommendedName>
        <fullName evidence="4">Large ribosomal subunit protein uL5m</fullName>
    </recommendedName>
</protein>
<evidence type="ECO:0000259" key="6">
    <source>
        <dbReference type="Pfam" id="PF00673"/>
    </source>
</evidence>
<accession>A0A5E8BD11</accession>
<gene>
    <name evidence="7" type="ORF">SAPINGB_P002296</name>
</gene>
<dbReference type="InterPro" id="IPR031310">
    <property type="entry name" value="Ribosomal_uL5_N"/>
</dbReference>
<dbReference type="PANTHER" id="PTHR11994">
    <property type="entry name" value="60S RIBOSOMAL PROTEIN L11-RELATED"/>
    <property type="match status" value="1"/>
</dbReference>
<evidence type="ECO:0000256" key="2">
    <source>
        <dbReference type="ARBA" id="ARBA00022980"/>
    </source>
</evidence>
<evidence type="ECO:0000313" key="7">
    <source>
        <dbReference type="EMBL" id="VVT49492.1"/>
    </source>
</evidence>
<dbReference type="GO" id="GO:0005840">
    <property type="term" value="C:ribosome"/>
    <property type="evidence" value="ECO:0007669"/>
    <property type="project" value="UniProtKB-KW"/>
</dbReference>
<sequence>MSLRIPTMATTMATSLGPKAIRSSFHTSAASYKASVSIKKPVHHTVKFRNAQVSDRYRELLIPKNDIESRAFRPTAVCPDRIEDYQTNTIDSDMLLITYFHRGVDKKGQKFREWDGTSPYHINRTVKPPRGTVVETPNIKKRDVSTIPRITAISLNCFVKEGRENSDAVIPALLQLQQITGVKAEHVYSKTNVPTWKLRTGILIGSKVTIKGRPMNQFLSTLTEIVLPRSKTFQGISNAAGDRYGNITFGLTSADVRSFPEIEGNQDLWPRTFGMDVTIHTSAQVDPEARTLLSSYGFLFSGKEKFPTRW</sequence>
<dbReference type="InterPro" id="IPR002132">
    <property type="entry name" value="Ribosomal_uL5"/>
</dbReference>
<reference evidence="7 8" key="1">
    <citation type="submission" date="2019-09" db="EMBL/GenBank/DDBJ databases">
        <authorList>
            <person name="Brejova B."/>
        </authorList>
    </citation>
    <scope>NUCLEOTIDE SEQUENCE [LARGE SCALE GENOMIC DNA]</scope>
</reference>
<dbReference type="GO" id="GO:1990904">
    <property type="term" value="C:ribonucleoprotein complex"/>
    <property type="evidence" value="ECO:0007669"/>
    <property type="project" value="UniProtKB-KW"/>
</dbReference>
<dbReference type="GeneID" id="43581115"/>
<evidence type="ECO:0000256" key="1">
    <source>
        <dbReference type="ARBA" id="ARBA00008553"/>
    </source>
</evidence>
<keyword evidence="3" id="KW-0687">Ribonucleoprotein</keyword>